<comment type="caution">
    <text evidence="3">The sequence shown here is derived from an EMBL/GenBank/DDBJ whole genome shotgun (WGS) entry which is preliminary data.</text>
</comment>
<protein>
    <submittedName>
        <fullName evidence="3">Uncharacterized protein</fullName>
    </submittedName>
</protein>
<evidence type="ECO:0000256" key="2">
    <source>
        <dbReference type="SAM" id="Phobius"/>
    </source>
</evidence>
<keyword evidence="4" id="KW-1185">Reference proteome</keyword>
<evidence type="ECO:0000256" key="1">
    <source>
        <dbReference type="SAM" id="MobiDB-lite"/>
    </source>
</evidence>
<feature type="region of interest" description="Disordered" evidence="1">
    <location>
        <begin position="145"/>
        <end position="165"/>
    </location>
</feature>
<dbReference type="Proteomes" id="UP000297626">
    <property type="component" value="Unassembled WGS sequence"/>
</dbReference>
<reference evidence="3 4" key="1">
    <citation type="submission" date="2019-03" db="EMBL/GenBank/DDBJ databases">
        <title>Genomics of glacier-inhabiting Cryobacterium strains.</title>
        <authorList>
            <person name="Liu Q."/>
            <person name="Xin Y.-H."/>
        </authorList>
    </citation>
    <scope>NUCLEOTIDE SEQUENCE [LARGE SCALE GENOMIC DNA]</scope>
    <source>
        <strain evidence="3 4">Sr54</strain>
    </source>
</reference>
<keyword evidence="2" id="KW-1133">Transmembrane helix</keyword>
<keyword evidence="2" id="KW-0812">Transmembrane</keyword>
<dbReference type="EMBL" id="SOHN01000011">
    <property type="protein sequence ID" value="TFD87739.1"/>
    <property type="molecule type" value="Genomic_DNA"/>
</dbReference>
<accession>A0A4R9BQ00</accession>
<feature type="transmembrane region" description="Helical" evidence="2">
    <location>
        <begin position="30"/>
        <end position="51"/>
    </location>
</feature>
<organism evidence="3 4">
    <name type="scientific">Cryobacterium serini</name>
    <dbReference type="NCBI Taxonomy" id="1259201"/>
    <lineage>
        <taxon>Bacteria</taxon>
        <taxon>Bacillati</taxon>
        <taxon>Actinomycetota</taxon>
        <taxon>Actinomycetes</taxon>
        <taxon>Micrococcales</taxon>
        <taxon>Microbacteriaceae</taxon>
        <taxon>Cryobacterium</taxon>
    </lineage>
</organism>
<keyword evidence="2" id="KW-0472">Membrane</keyword>
<gene>
    <name evidence="3" type="ORF">E3T51_09690</name>
</gene>
<name>A0A4R9BQ00_9MICO</name>
<dbReference type="AlphaFoldDB" id="A0A4R9BQ00"/>
<sequence length="165" mass="17466">MDDDTHLSDAGWWISGYVLRMQISKLEMRILLGIAVVVIAILAVVIVPRLVGSAPVAEPPIAQVTPTITASPIATPTPTAQSEQQVLDSIVASTVSVYSVLVCDSLTQYASLTIPEIINRVLAEYPTTGLSDQSRQIMAHRVLSESTAKSCPDQSPRVAAGITAG</sequence>
<evidence type="ECO:0000313" key="4">
    <source>
        <dbReference type="Proteomes" id="UP000297626"/>
    </source>
</evidence>
<proteinExistence type="predicted"/>
<evidence type="ECO:0000313" key="3">
    <source>
        <dbReference type="EMBL" id="TFD87739.1"/>
    </source>
</evidence>